<dbReference type="Proteomes" id="UP000765509">
    <property type="component" value="Unassembled WGS sequence"/>
</dbReference>
<evidence type="ECO:0000313" key="2">
    <source>
        <dbReference type="Proteomes" id="UP000765509"/>
    </source>
</evidence>
<reference evidence="1" key="1">
    <citation type="submission" date="2021-03" db="EMBL/GenBank/DDBJ databases">
        <title>Draft genome sequence of rust myrtle Austropuccinia psidii MF-1, a brazilian biotype.</title>
        <authorList>
            <person name="Quecine M.C."/>
            <person name="Pachon D.M.R."/>
            <person name="Bonatelli M.L."/>
            <person name="Correr F.H."/>
            <person name="Franceschini L.M."/>
            <person name="Leite T.F."/>
            <person name="Margarido G.R.A."/>
            <person name="Almeida C.A."/>
            <person name="Ferrarezi J.A."/>
            <person name="Labate C.A."/>
        </authorList>
    </citation>
    <scope>NUCLEOTIDE SEQUENCE</scope>
    <source>
        <strain evidence="1">MF-1</strain>
    </source>
</reference>
<sequence length="103" mass="11683">MKQKLIDLLHKNKNAFETDEEPHSTILEHEVNIIANVEKPSPTLLRGPAYPAIPRAIESLEVHIKEVMDLGVLSKVGYDEHLEVTTPVIITWNNGKSRMVEDF</sequence>
<organism evidence="1 2">
    <name type="scientific">Austropuccinia psidii MF-1</name>
    <dbReference type="NCBI Taxonomy" id="1389203"/>
    <lineage>
        <taxon>Eukaryota</taxon>
        <taxon>Fungi</taxon>
        <taxon>Dikarya</taxon>
        <taxon>Basidiomycota</taxon>
        <taxon>Pucciniomycotina</taxon>
        <taxon>Pucciniomycetes</taxon>
        <taxon>Pucciniales</taxon>
        <taxon>Sphaerophragmiaceae</taxon>
        <taxon>Austropuccinia</taxon>
    </lineage>
</organism>
<dbReference type="EMBL" id="AVOT02001594">
    <property type="protein sequence ID" value="MBW0467488.1"/>
    <property type="molecule type" value="Genomic_DNA"/>
</dbReference>
<accession>A0A9Q3BLY2</accession>
<gene>
    <name evidence="1" type="ORF">O181_007203</name>
</gene>
<dbReference type="AlphaFoldDB" id="A0A9Q3BLY2"/>
<proteinExistence type="predicted"/>
<dbReference type="OrthoDB" id="2595244at2759"/>
<comment type="caution">
    <text evidence="1">The sequence shown here is derived from an EMBL/GenBank/DDBJ whole genome shotgun (WGS) entry which is preliminary data.</text>
</comment>
<name>A0A9Q3BLY2_9BASI</name>
<protein>
    <submittedName>
        <fullName evidence="1">Uncharacterized protein</fullName>
    </submittedName>
</protein>
<keyword evidence="2" id="KW-1185">Reference proteome</keyword>
<evidence type="ECO:0000313" key="1">
    <source>
        <dbReference type="EMBL" id="MBW0467488.1"/>
    </source>
</evidence>